<reference evidence="1 2" key="1">
    <citation type="submission" date="2020-08" db="EMBL/GenBank/DDBJ databases">
        <title>A Genomic Blueprint of the Chicken Gut Microbiome.</title>
        <authorList>
            <person name="Gilroy R."/>
            <person name="Ravi A."/>
            <person name="Getino M."/>
            <person name="Pursley I."/>
            <person name="Horton D.L."/>
            <person name="Alikhan N.-F."/>
            <person name="Baker D."/>
            <person name="Gharbi K."/>
            <person name="Hall N."/>
            <person name="Watson M."/>
            <person name="Adriaenssens E.M."/>
            <person name="Foster-Nyarko E."/>
            <person name="Jarju S."/>
            <person name="Secka A."/>
            <person name="Antonio M."/>
            <person name="Oren A."/>
            <person name="Chaudhuri R."/>
            <person name="La Ragione R.M."/>
            <person name="Hildebrand F."/>
            <person name="Pallen M.J."/>
        </authorList>
    </citation>
    <scope>NUCLEOTIDE SEQUENCE [LARGE SCALE GENOMIC DNA]</scope>
    <source>
        <strain evidence="1 2">Sa4CUA1</strain>
    </source>
</reference>
<keyword evidence="2" id="KW-1185">Reference proteome</keyword>
<name>A0ABR8RNT9_9CELL</name>
<dbReference type="Proteomes" id="UP000641803">
    <property type="component" value="Unassembled WGS sequence"/>
</dbReference>
<protein>
    <submittedName>
        <fullName evidence="1">Uncharacterized protein</fullName>
    </submittedName>
</protein>
<dbReference type="RefSeq" id="WP_191794753.1">
    <property type="nucleotide sequence ID" value="NZ_JACSQQ010000004.1"/>
</dbReference>
<accession>A0ABR8RNT9</accession>
<evidence type="ECO:0000313" key="2">
    <source>
        <dbReference type="Proteomes" id="UP000641803"/>
    </source>
</evidence>
<proteinExistence type="predicted"/>
<comment type="caution">
    <text evidence="1">The sequence shown here is derived from an EMBL/GenBank/DDBJ whole genome shotgun (WGS) entry which is preliminary data.</text>
</comment>
<evidence type="ECO:0000313" key="1">
    <source>
        <dbReference type="EMBL" id="MBD7949459.1"/>
    </source>
</evidence>
<organism evidence="1 2">
    <name type="scientific">Oerskovia rustica</name>
    <dbReference type="NCBI Taxonomy" id="2762237"/>
    <lineage>
        <taxon>Bacteria</taxon>
        <taxon>Bacillati</taxon>
        <taxon>Actinomycetota</taxon>
        <taxon>Actinomycetes</taxon>
        <taxon>Micrococcales</taxon>
        <taxon>Cellulomonadaceae</taxon>
        <taxon>Oerskovia</taxon>
    </lineage>
</organism>
<sequence>MSALVGQVPERAQAWCEDVGSPAVAAAVEEWALWFSTELMLGRGELEGLAAQVSGVVDAMAQADAGLARVVS</sequence>
<gene>
    <name evidence="1" type="ORF">H9652_03430</name>
</gene>
<dbReference type="EMBL" id="JACSQQ010000004">
    <property type="protein sequence ID" value="MBD7949459.1"/>
    <property type="molecule type" value="Genomic_DNA"/>
</dbReference>